<reference evidence="3 4" key="1">
    <citation type="submission" date="2018-10" db="EMBL/GenBank/DDBJ databases">
        <title>Sequencing the genomes of 1000 actinobacteria strains.</title>
        <authorList>
            <person name="Klenk H.-P."/>
        </authorList>
    </citation>
    <scope>NUCLEOTIDE SEQUENCE [LARGE SCALE GENOMIC DNA]</scope>
    <source>
        <strain evidence="3 4">DSM 44267</strain>
    </source>
</reference>
<sequence length="126" mass="13735">MSSTPVLEMTTLDCDDPQAEARFWSELLDAELVHADESYGLVKADGRRLGFGRVDGYAPPAWPDPDGSKQFHLDLSVDGDLDEAAERAVGLGATRPDHQPGDTWLVLLSPAGHPFCLTTRANWAQM</sequence>
<dbReference type="GO" id="GO:0051213">
    <property type="term" value="F:dioxygenase activity"/>
    <property type="evidence" value="ECO:0007669"/>
    <property type="project" value="UniProtKB-KW"/>
</dbReference>
<dbReference type="PANTHER" id="PTHR35908:SF1">
    <property type="entry name" value="CONSERVED PROTEIN"/>
    <property type="match status" value="1"/>
</dbReference>
<keyword evidence="2" id="KW-0456">Lyase</keyword>
<dbReference type="Proteomes" id="UP000278440">
    <property type="component" value="Unassembled WGS sequence"/>
</dbReference>
<dbReference type="EMBL" id="JACHVT010000003">
    <property type="protein sequence ID" value="MBB2986344.1"/>
    <property type="molecule type" value="Genomic_DNA"/>
</dbReference>
<name>A0A495XWX5_9MICO</name>
<dbReference type="InterPro" id="IPR029068">
    <property type="entry name" value="Glyas_Bleomycin-R_OHBP_Dase"/>
</dbReference>
<keyword evidence="2" id="KW-0560">Oxidoreductase</keyword>
<keyword evidence="4" id="KW-1185">Reference proteome</keyword>
<dbReference type="SUPFAM" id="SSF54593">
    <property type="entry name" value="Glyoxalase/Bleomycin resistance protein/Dihydroxybiphenyl dioxygenase"/>
    <property type="match status" value="1"/>
</dbReference>
<dbReference type="Pfam" id="PF18029">
    <property type="entry name" value="Glyoxalase_6"/>
    <property type="match status" value="1"/>
</dbReference>
<proteinExistence type="predicted"/>
<dbReference type="CDD" id="cd06587">
    <property type="entry name" value="VOC"/>
    <property type="match status" value="1"/>
</dbReference>
<protein>
    <submittedName>
        <fullName evidence="2">Catechol 2,3-dioxygenase-like lactoylglutathione lyase family enzyme</fullName>
    </submittedName>
</protein>
<dbReference type="GO" id="GO:0016829">
    <property type="term" value="F:lyase activity"/>
    <property type="evidence" value="ECO:0007669"/>
    <property type="project" value="UniProtKB-KW"/>
</dbReference>
<dbReference type="Proteomes" id="UP000590811">
    <property type="component" value="Unassembled WGS sequence"/>
</dbReference>
<evidence type="ECO:0000313" key="3">
    <source>
        <dbReference type="EMBL" id="RKT79100.1"/>
    </source>
</evidence>
<dbReference type="OrthoDB" id="1645442at2"/>
<reference evidence="2 5" key="2">
    <citation type="submission" date="2020-08" db="EMBL/GenBank/DDBJ databases">
        <title>Genomic Encyclopedia of Type Strains, Phase IV (KMG-V): Genome sequencing to study the core and pangenomes of soil and plant-associated prokaryotes.</title>
        <authorList>
            <person name="Whitman W."/>
        </authorList>
    </citation>
    <scope>NUCLEOTIDE SEQUENCE [LARGE SCALE GENOMIC DNA]</scope>
    <source>
        <strain evidence="2 5">B3ACCR2</strain>
    </source>
</reference>
<comment type="caution">
    <text evidence="3">The sequence shown here is derived from an EMBL/GenBank/DDBJ whole genome shotgun (WGS) entry which is preliminary data.</text>
</comment>
<evidence type="ECO:0000313" key="2">
    <source>
        <dbReference type="EMBL" id="MBB2986344.1"/>
    </source>
</evidence>
<dbReference type="AlphaFoldDB" id="A0A495XWX5"/>
<dbReference type="InterPro" id="IPR041581">
    <property type="entry name" value="Glyoxalase_6"/>
</dbReference>
<dbReference type="EMBL" id="RBXT01000001">
    <property type="protein sequence ID" value="RKT79100.1"/>
    <property type="molecule type" value="Genomic_DNA"/>
</dbReference>
<evidence type="ECO:0000313" key="4">
    <source>
        <dbReference type="Proteomes" id="UP000278440"/>
    </source>
</evidence>
<evidence type="ECO:0000259" key="1">
    <source>
        <dbReference type="Pfam" id="PF18029"/>
    </source>
</evidence>
<feature type="domain" description="Glyoxalase-like" evidence="1">
    <location>
        <begin position="10"/>
        <end position="118"/>
    </location>
</feature>
<keyword evidence="2" id="KW-0223">Dioxygenase</keyword>
<gene>
    <name evidence="3" type="ORF">DFJ68_2555</name>
    <name evidence="2" type="ORF">FHW14_001498</name>
</gene>
<dbReference type="Gene3D" id="3.10.180.10">
    <property type="entry name" value="2,3-Dihydroxybiphenyl 1,2-Dioxygenase, domain 1"/>
    <property type="match status" value="1"/>
</dbReference>
<dbReference type="RefSeq" id="WP_121033748.1">
    <property type="nucleotide sequence ID" value="NZ_JACHVT010000003.1"/>
</dbReference>
<evidence type="ECO:0000313" key="5">
    <source>
        <dbReference type="Proteomes" id="UP000590811"/>
    </source>
</evidence>
<dbReference type="PANTHER" id="PTHR35908">
    <property type="entry name" value="HYPOTHETICAL FUSION PROTEIN"/>
    <property type="match status" value="1"/>
</dbReference>
<accession>A0A495XWX5</accession>
<organism evidence="3 4">
    <name type="scientific">Terracoccus luteus</name>
    <dbReference type="NCBI Taxonomy" id="53356"/>
    <lineage>
        <taxon>Bacteria</taxon>
        <taxon>Bacillati</taxon>
        <taxon>Actinomycetota</taxon>
        <taxon>Actinomycetes</taxon>
        <taxon>Micrococcales</taxon>
        <taxon>Intrasporangiaceae</taxon>
        <taxon>Terracoccus</taxon>
    </lineage>
</organism>